<dbReference type="SUPFAM" id="SSF48600">
    <property type="entry name" value="Chorismate mutase II"/>
    <property type="match status" value="1"/>
</dbReference>
<dbReference type="PANTHER" id="PTHR38041:SF1">
    <property type="entry name" value="CHORISMATE MUTASE"/>
    <property type="match status" value="1"/>
</dbReference>
<dbReference type="InterPro" id="IPR051331">
    <property type="entry name" value="Chorismate_mutase-related"/>
</dbReference>
<dbReference type="PROSITE" id="PS51168">
    <property type="entry name" value="CHORISMATE_MUT_2"/>
    <property type="match status" value="1"/>
</dbReference>
<evidence type="ECO:0000313" key="3">
    <source>
        <dbReference type="EMBL" id="USS88276.1"/>
    </source>
</evidence>
<dbReference type="Pfam" id="PF01817">
    <property type="entry name" value="CM_2"/>
    <property type="match status" value="1"/>
</dbReference>
<dbReference type="RefSeq" id="WP_252797562.1">
    <property type="nucleotide sequence ID" value="NZ_CP097118.1"/>
</dbReference>
<evidence type="ECO:0000259" key="2">
    <source>
        <dbReference type="PROSITE" id="PS51168"/>
    </source>
</evidence>
<reference evidence="3" key="1">
    <citation type="submission" date="2022-05" db="EMBL/GenBank/DDBJ databases">
        <authorList>
            <person name="Oliphant S.A."/>
            <person name="Watson-Haigh N.S."/>
            <person name="Sumby K.M."/>
            <person name="Gardner J.M."/>
            <person name="Jiranek V."/>
        </authorList>
    </citation>
    <scope>NUCLEOTIDE SEQUENCE</scope>
    <source>
        <strain evidence="3">KI11_C11</strain>
    </source>
</reference>
<dbReference type="InterPro" id="IPR036263">
    <property type="entry name" value="Chorismate_II_sf"/>
</dbReference>
<organism evidence="3 4">
    <name type="scientific">Fructilactobacillus hinvesii</name>
    <dbReference type="NCBI Taxonomy" id="2940300"/>
    <lineage>
        <taxon>Bacteria</taxon>
        <taxon>Bacillati</taxon>
        <taxon>Bacillota</taxon>
        <taxon>Bacilli</taxon>
        <taxon>Lactobacillales</taxon>
        <taxon>Lactobacillaceae</taxon>
        <taxon>Fructilactobacillus</taxon>
    </lineage>
</organism>
<dbReference type="SMART" id="SM00830">
    <property type="entry name" value="CM_2"/>
    <property type="match status" value="1"/>
</dbReference>
<protein>
    <submittedName>
        <fullName evidence="3">Chorismate mutase</fullName>
    </submittedName>
</protein>
<dbReference type="Proteomes" id="UP001057025">
    <property type="component" value="Chromosome"/>
</dbReference>
<dbReference type="InterPro" id="IPR036979">
    <property type="entry name" value="CM_dom_sf"/>
</dbReference>
<feature type="domain" description="Chorismate mutase" evidence="2">
    <location>
        <begin position="1"/>
        <end position="88"/>
    </location>
</feature>
<dbReference type="PANTHER" id="PTHR38041">
    <property type="entry name" value="CHORISMATE MUTASE"/>
    <property type="match status" value="1"/>
</dbReference>
<proteinExistence type="predicted"/>
<sequence>MNQLDQYRHQINQLDAQIIPLLEQRFATADAIANYKAVHDQPIYDPQREEAVYTRLKEVATHQDLLPYLSTIYQTIMQTTKNREQQKQEDLNHD</sequence>
<dbReference type="Gene3D" id="1.20.59.10">
    <property type="entry name" value="Chorismate mutase"/>
    <property type="match status" value="1"/>
</dbReference>
<gene>
    <name evidence="3" type="ORF">M3M39_02000</name>
</gene>
<name>A0ABY5BVH8_9LACO</name>
<evidence type="ECO:0000313" key="4">
    <source>
        <dbReference type="Proteomes" id="UP001057025"/>
    </source>
</evidence>
<accession>A0ABY5BVH8</accession>
<keyword evidence="4" id="KW-1185">Reference proteome</keyword>
<dbReference type="EMBL" id="CP097118">
    <property type="protein sequence ID" value="USS88276.1"/>
    <property type="molecule type" value="Genomic_DNA"/>
</dbReference>
<dbReference type="InterPro" id="IPR002701">
    <property type="entry name" value="CM_II_prokaryot"/>
</dbReference>
<evidence type="ECO:0000256" key="1">
    <source>
        <dbReference type="ARBA" id="ARBA00023235"/>
    </source>
</evidence>
<keyword evidence="1" id="KW-0413">Isomerase</keyword>